<feature type="compositionally biased region" description="Polar residues" evidence="1">
    <location>
        <begin position="32"/>
        <end position="41"/>
    </location>
</feature>
<evidence type="ECO:0000259" key="3">
    <source>
        <dbReference type="Pfam" id="PF19843"/>
    </source>
</evidence>
<dbReference type="Pfam" id="PF19843">
    <property type="entry name" value="DUF6318"/>
    <property type="match status" value="1"/>
</dbReference>
<proteinExistence type="predicted"/>
<protein>
    <recommendedName>
        <fullName evidence="3">DUF6318 domain-containing protein</fullName>
    </recommendedName>
</protein>
<feature type="region of interest" description="Disordered" evidence="1">
    <location>
        <begin position="26"/>
        <end position="71"/>
    </location>
</feature>
<accession>A0A512D8J9</accession>
<keyword evidence="2" id="KW-0732">Signal</keyword>
<dbReference type="AlphaFoldDB" id="A0A512D8J9"/>
<dbReference type="InterPro" id="IPR046281">
    <property type="entry name" value="DUF6318"/>
</dbReference>
<feature type="domain" description="DUF6318" evidence="3">
    <location>
        <begin position="55"/>
        <end position="196"/>
    </location>
</feature>
<evidence type="ECO:0000256" key="2">
    <source>
        <dbReference type="SAM" id="SignalP"/>
    </source>
</evidence>
<gene>
    <name evidence="4" type="ORF">CAE01nite_05330</name>
</gene>
<evidence type="ECO:0000256" key="1">
    <source>
        <dbReference type="SAM" id="MobiDB-lite"/>
    </source>
</evidence>
<keyword evidence="5" id="KW-1185">Reference proteome</keyword>
<feature type="signal peptide" evidence="2">
    <location>
        <begin position="1"/>
        <end position="21"/>
    </location>
</feature>
<evidence type="ECO:0000313" key="4">
    <source>
        <dbReference type="EMBL" id="GEO32808.1"/>
    </source>
</evidence>
<dbReference type="PROSITE" id="PS51257">
    <property type="entry name" value="PROKAR_LIPOPROTEIN"/>
    <property type="match status" value="1"/>
</dbReference>
<comment type="caution">
    <text evidence="4">The sequence shown here is derived from an EMBL/GenBank/DDBJ whole genome shotgun (WGS) entry which is preliminary data.</text>
</comment>
<organism evidence="4 5">
    <name type="scientific">Cellulomonas aerilata</name>
    <dbReference type="NCBI Taxonomy" id="515326"/>
    <lineage>
        <taxon>Bacteria</taxon>
        <taxon>Bacillati</taxon>
        <taxon>Actinomycetota</taxon>
        <taxon>Actinomycetes</taxon>
        <taxon>Micrococcales</taxon>
        <taxon>Cellulomonadaceae</taxon>
        <taxon>Cellulomonas</taxon>
    </lineage>
</organism>
<sequence length="203" mass="20441">MHLSRRIAAGALVVVGALALAGCTGGEPDAQAPTTSGRGTVSPSPSASPTPSPTATATPPASPPPPPADLARTDEVGAAAAATYFLTLYAYTMQTGDVSAWDAMSSPGCGFCSRTRDFALGVSAAGETFTGTDISVSSTFVYPLDPLLEAYPVDATFTQAAGEHRNAQGELLSTSPPDSGTFGVDVTRVSGGWKVLAVTAQDD</sequence>
<dbReference type="RefSeq" id="WP_222595794.1">
    <property type="nucleotide sequence ID" value="NZ_BAAARM010000001.1"/>
</dbReference>
<dbReference type="Proteomes" id="UP000321181">
    <property type="component" value="Unassembled WGS sequence"/>
</dbReference>
<dbReference type="EMBL" id="BJYY01000001">
    <property type="protein sequence ID" value="GEO32808.1"/>
    <property type="molecule type" value="Genomic_DNA"/>
</dbReference>
<name>A0A512D8J9_9CELL</name>
<feature type="chain" id="PRO_5039728996" description="DUF6318 domain-containing protein" evidence="2">
    <location>
        <begin position="22"/>
        <end position="203"/>
    </location>
</feature>
<reference evidence="4 5" key="1">
    <citation type="submission" date="2019-07" db="EMBL/GenBank/DDBJ databases">
        <title>Whole genome shotgun sequence of Cellulomonas aerilata NBRC 106308.</title>
        <authorList>
            <person name="Hosoyama A."/>
            <person name="Uohara A."/>
            <person name="Ohji S."/>
            <person name="Ichikawa N."/>
        </authorList>
    </citation>
    <scope>NUCLEOTIDE SEQUENCE [LARGE SCALE GENOMIC DNA]</scope>
    <source>
        <strain evidence="4 5">NBRC 106308</strain>
    </source>
</reference>
<evidence type="ECO:0000313" key="5">
    <source>
        <dbReference type="Proteomes" id="UP000321181"/>
    </source>
</evidence>